<dbReference type="AlphaFoldDB" id="A0A0F8B4G4"/>
<dbReference type="CDD" id="cd22448">
    <property type="entry name" value="KH-I_ScSCP160_rpt3"/>
    <property type="match status" value="1"/>
</dbReference>
<feature type="domain" description="K Homology" evidence="4">
    <location>
        <begin position="173"/>
        <end position="251"/>
    </location>
</feature>
<evidence type="ECO:0000256" key="2">
    <source>
        <dbReference type="PROSITE-ProRule" id="PRU00117"/>
    </source>
</evidence>
<feature type="domain" description="K Homology" evidence="4">
    <location>
        <begin position="977"/>
        <end position="1045"/>
    </location>
</feature>
<dbReference type="InterPro" id="IPR004087">
    <property type="entry name" value="KH_dom"/>
</dbReference>
<name>A0A0F8B4G4_CERFI</name>
<dbReference type="GO" id="GO:0003723">
    <property type="term" value="F:RNA binding"/>
    <property type="evidence" value="ECO:0007669"/>
    <property type="project" value="UniProtKB-UniRule"/>
</dbReference>
<accession>A0A0F8B4G4</accession>
<gene>
    <name evidence="5" type="primary">vgl1</name>
    <name evidence="5" type="ORF">CFO_g2476</name>
</gene>
<comment type="caution">
    <text evidence="5">The sequence shown here is derived from an EMBL/GenBank/DDBJ whole genome shotgun (WGS) entry which is preliminary data.</text>
</comment>
<evidence type="ECO:0000313" key="6">
    <source>
        <dbReference type="Proteomes" id="UP000034841"/>
    </source>
</evidence>
<dbReference type="Proteomes" id="UP000034841">
    <property type="component" value="Unassembled WGS sequence"/>
</dbReference>
<feature type="domain" description="K Homology" evidence="4">
    <location>
        <begin position="1046"/>
        <end position="1154"/>
    </location>
</feature>
<dbReference type="EMBL" id="LBBL01000113">
    <property type="protein sequence ID" value="KKF95185.1"/>
    <property type="molecule type" value="Genomic_DNA"/>
</dbReference>
<dbReference type="PANTHER" id="PTHR10288">
    <property type="entry name" value="KH DOMAIN CONTAINING RNA BINDING PROTEIN"/>
    <property type="match status" value="1"/>
</dbReference>
<keyword evidence="6" id="KW-1185">Reference proteome</keyword>
<evidence type="ECO:0000313" key="5">
    <source>
        <dbReference type="EMBL" id="KKF95185.1"/>
    </source>
</evidence>
<keyword evidence="2" id="KW-0694">RNA-binding</keyword>
<reference evidence="5 6" key="1">
    <citation type="submission" date="2015-04" db="EMBL/GenBank/DDBJ databases">
        <title>Genome sequence of Ceratocystis platani, a major pathogen of plane trees.</title>
        <authorList>
            <person name="Belbahri L."/>
        </authorList>
    </citation>
    <scope>NUCLEOTIDE SEQUENCE [LARGE SCALE GENOMIC DNA]</scope>
    <source>
        <strain evidence="5 6">CFO</strain>
    </source>
</reference>
<feature type="domain" description="K Homology" evidence="4">
    <location>
        <begin position="729"/>
        <end position="818"/>
    </location>
</feature>
<dbReference type="InterPro" id="IPR004088">
    <property type="entry name" value="KH_dom_type_1"/>
</dbReference>
<dbReference type="Pfam" id="PF00013">
    <property type="entry name" value="KH_1"/>
    <property type="match status" value="7"/>
</dbReference>
<evidence type="ECO:0000256" key="3">
    <source>
        <dbReference type="SAM" id="MobiDB-lite"/>
    </source>
</evidence>
<feature type="domain" description="K Homology" evidence="4">
    <location>
        <begin position="896"/>
        <end position="973"/>
    </location>
</feature>
<dbReference type="InterPro" id="IPR054548">
    <property type="entry name" value="SCP160-like_KH"/>
</dbReference>
<evidence type="ECO:0000259" key="4">
    <source>
        <dbReference type="SMART" id="SM00322"/>
    </source>
</evidence>
<proteinExistence type="predicted"/>
<dbReference type="OrthoDB" id="10027144at2759"/>
<feature type="domain" description="K Homology" evidence="4">
    <location>
        <begin position="662"/>
        <end position="725"/>
    </location>
</feature>
<feature type="domain" description="K Homology" evidence="4">
    <location>
        <begin position="1159"/>
        <end position="1228"/>
    </location>
</feature>
<dbReference type="PROSITE" id="PS50084">
    <property type="entry name" value="KH_TYPE_1"/>
    <property type="match status" value="8"/>
</dbReference>
<feature type="compositionally biased region" description="Low complexity" evidence="3">
    <location>
        <begin position="774"/>
        <end position="784"/>
    </location>
</feature>
<feature type="region of interest" description="Disordered" evidence="3">
    <location>
        <begin position="1"/>
        <end position="96"/>
    </location>
</feature>
<dbReference type="SUPFAM" id="SSF54791">
    <property type="entry name" value="Eukaryotic type KH-domain (KH-domain type I)"/>
    <property type="match status" value="7"/>
</dbReference>
<feature type="domain" description="K Homology" evidence="4">
    <location>
        <begin position="823"/>
        <end position="892"/>
    </location>
</feature>
<sequence length="1234" mass="134023">MASPVHNDNVHLESGISDADRMRHNHAVKVEDVPDEDLPNAKLPAIDLGDSQAFPELGSGSGKTIAPPTWGTGATDPASVTTSATDAGPARTSAPAVTIPGRNVEQVTVHPQDILPREKLRRPIPDVIKDINRKSRANISMFSLPGGKIRFEATGPQDVAQQALKDLVQQIGTKTTVSVPIPQSVRSFIIGKQGSTIKSLEDKTGARITFPKASEIPASVAADEDADILITVEGNTVSAALAKSEIMNIVRERGAKAVTKLRNVPVRFYPFIAGPRGAHAATLEKNLGINVDIPNVAATAFSPSGKVAASEENPISLTGDRASVLKAKTLIDQRVSDLHNLLVTYECPIERGRQQFIFSGRAFSLEDFYVQTNCFALPSSADDDEIVTIIGPSSAMPAGTSTFEELAMKIQCTAVDISRMHRDAPGGAAAHARNVTRYLRQMNVINEMEKTYNAFIDTPFSEHGALPWQLYISDPANVLTARSEITNVLAAYPPSRVRTLSVDPFFHSHLRNNIASRVREDYGVRLVIPESGETQGPVVLVFESSDAPTIPDAHSYVRGAPQAGELGAFKAALDKATEHVSGLVSKQEVITSAAMDIPVKFHERLRRFIKAEQARLSEGEFPVRVSSSGTRVALRGPASSVTSMGAKIEKFLEQEIQDDLERGFTLTFDFPQKFANHLIGKGGSKVREMRENFDVEIQIQDGQVELKGPKAKAEKAKAHIMSLARTLADETTHTLKIDPKFHRELIGAQGSTINRLQTRYKVHIFFPRVAKPPSDSSSDSGNSDAGKPRRQQGPDEVIIRGPKKGADEARDEIFSLFQYLKEHSFSATVAVKQKQVPSIIGQSGAALEQLRQATGARIDIPPNRDTEDVEIVIKGTKAQVQAAEKALKEQRAIFADTVVKTIDVDRKHHKNLIGAGGMGIRDLVQAAGGSVERRDLARAIQFPKQETDGNTIKLEGRTDVVQKLIDSITAKVAEWDSQVSEMIDVPIDQHRSLIGRGGDVKRGIETKFSVSLDIPRQGENNSNVKVTGRPENVEAAKEHIATLVKEQEGETIQIPRNMHHSISNNGQIFRRLRNDFNVRVDHAGQTIPAKPEAIRSTGGALPLITDDPDAAVDAYSWSTVQTAESTETGEIPWILRGSPENIEKAKKAIQTALAQSKNSDTTAFLTLPDTKSYRFIIGSGGSKVKSIRNQSGCKINVPQSNAAEQAIEIIGSPDGVVMARELMLEAVKEGLNKF</sequence>
<feature type="compositionally biased region" description="Basic and acidic residues" evidence="3">
    <location>
        <begin position="18"/>
        <end position="32"/>
    </location>
</feature>
<dbReference type="InterPro" id="IPR036612">
    <property type="entry name" value="KH_dom_type_1_sf"/>
</dbReference>
<keyword evidence="1" id="KW-0677">Repeat</keyword>
<dbReference type="Pfam" id="PF22952">
    <property type="entry name" value="KH_11"/>
    <property type="match status" value="1"/>
</dbReference>
<organism evidence="5 6">
    <name type="scientific">Ceratocystis fimbriata f. sp. platani</name>
    <dbReference type="NCBI Taxonomy" id="88771"/>
    <lineage>
        <taxon>Eukaryota</taxon>
        <taxon>Fungi</taxon>
        <taxon>Dikarya</taxon>
        <taxon>Ascomycota</taxon>
        <taxon>Pezizomycotina</taxon>
        <taxon>Sordariomycetes</taxon>
        <taxon>Hypocreomycetidae</taxon>
        <taxon>Microascales</taxon>
        <taxon>Ceratocystidaceae</taxon>
        <taxon>Ceratocystis</taxon>
    </lineage>
</organism>
<feature type="region of interest" description="Disordered" evidence="3">
    <location>
        <begin position="770"/>
        <end position="804"/>
    </location>
</feature>
<feature type="domain" description="K Homology" evidence="4">
    <location>
        <begin position="256"/>
        <end position="336"/>
    </location>
</feature>
<dbReference type="Gene3D" id="3.30.1370.10">
    <property type="entry name" value="K Homology domain, type 1"/>
    <property type="match status" value="9"/>
</dbReference>
<dbReference type="SMART" id="SM00322">
    <property type="entry name" value="KH"/>
    <property type="match status" value="9"/>
</dbReference>
<protein>
    <submittedName>
        <fullName evidence="5">Vigilin 1</fullName>
    </submittedName>
</protein>
<evidence type="ECO:0000256" key="1">
    <source>
        <dbReference type="ARBA" id="ARBA00022737"/>
    </source>
</evidence>